<sequence>MVLQKTPCSFDVSVWEFFWPLMVGAQLVMAPPEAHRDPQQLLALIDRHRVTTLHFVPSMLAAFVGALDNSPAVACCAPLRQVFCSGEALPAELCRLWQSRTGVPLHNLYGPTEAAVDVSWHPAWGESLAAITGANVPIGLPVWNTGLRILDARLRPVPPGVAGDLYLTGVQLAQGYLGRPELTASRFVADPEGNGGRMYRTGDVARWLPGGEVEYLGRSDDQLKIRGQRIELSEIDHALLSLPGIKQAVTYALVLGNTPADTGGGDARQLVGYLVPSLACAWISTACVPPWPIACRHTWCRWRWLRWTLYR</sequence>
<accession>A0A2X4VG01</accession>
<dbReference type="InterPro" id="IPR042099">
    <property type="entry name" value="ANL_N_sf"/>
</dbReference>
<dbReference type="GO" id="GO:0009366">
    <property type="term" value="C:enterobactin synthetase complex"/>
    <property type="evidence" value="ECO:0007669"/>
    <property type="project" value="TreeGrafter"/>
</dbReference>
<gene>
    <name evidence="4" type="primary">entF_2</name>
    <name evidence="4" type="ORF">NCTC12961_04260</name>
</gene>
<dbReference type="FunFam" id="3.40.50.980:FF:000002">
    <property type="entry name" value="Enterobactin synthetase component F"/>
    <property type="match status" value="1"/>
</dbReference>
<dbReference type="GO" id="GO:0005829">
    <property type="term" value="C:cytosol"/>
    <property type="evidence" value="ECO:0007669"/>
    <property type="project" value="TreeGrafter"/>
</dbReference>
<dbReference type="GO" id="GO:0047527">
    <property type="term" value="F:2,3-dihydroxybenzoate-serine ligase activity"/>
    <property type="evidence" value="ECO:0007669"/>
    <property type="project" value="TreeGrafter"/>
</dbReference>
<keyword evidence="4" id="KW-0808">Transferase</keyword>
<dbReference type="Pfam" id="PF00501">
    <property type="entry name" value="AMP-binding"/>
    <property type="match status" value="1"/>
</dbReference>
<dbReference type="PANTHER" id="PTHR45527:SF1">
    <property type="entry name" value="FATTY ACID SYNTHASE"/>
    <property type="match status" value="1"/>
</dbReference>
<organism evidence="4 5">
    <name type="scientific">Serratia plymuthica</name>
    <dbReference type="NCBI Taxonomy" id="82996"/>
    <lineage>
        <taxon>Bacteria</taxon>
        <taxon>Pseudomonadati</taxon>
        <taxon>Pseudomonadota</taxon>
        <taxon>Gammaproteobacteria</taxon>
        <taxon>Enterobacterales</taxon>
        <taxon>Yersiniaceae</taxon>
        <taxon>Serratia</taxon>
    </lineage>
</organism>
<proteinExistence type="predicted"/>
<feature type="domain" description="AMP-dependent synthetase/ligase" evidence="3">
    <location>
        <begin position="2"/>
        <end position="177"/>
    </location>
</feature>
<dbReference type="GO" id="GO:0031177">
    <property type="term" value="F:phosphopantetheine binding"/>
    <property type="evidence" value="ECO:0007669"/>
    <property type="project" value="TreeGrafter"/>
</dbReference>
<dbReference type="PANTHER" id="PTHR45527">
    <property type="entry name" value="NONRIBOSOMAL PEPTIDE SYNTHETASE"/>
    <property type="match status" value="1"/>
</dbReference>
<keyword evidence="2" id="KW-0596">Phosphopantetheine</keyword>
<dbReference type="EMBL" id="LS483469">
    <property type="protein sequence ID" value="SQI44240.1"/>
    <property type="molecule type" value="Genomic_DNA"/>
</dbReference>
<dbReference type="InterPro" id="IPR000873">
    <property type="entry name" value="AMP-dep_synth/lig_dom"/>
</dbReference>
<dbReference type="EC" id="2.7.7.-" evidence="4"/>
<dbReference type="GO" id="GO:0009239">
    <property type="term" value="P:enterobactin biosynthetic process"/>
    <property type="evidence" value="ECO:0007669"/>
    <property type="project" value="TreeGrafter"/>
</dbReference>
<dbReference type="Gene3D" id="3.40.50.12780">
    <property type="entry name" value="N-terminal domain of ligase-like"/>
    <property type="match status" value="1"/>
</dbReference>
<comment type="cofactor">
    <cofactor evidence="1">
        <name>pantetheine 4'-phosphate</name>
        <dbReference type="ChEBI" id="CHEBI:47942"/>
    </cofactor>
</comment>
<name>A0A2X4VG01_SERPL</name>
<dbReference type="FunFam" id="2.30.38.10:FF:000002">
    <property type="entry name" value="Enterobactin synthase component F"/>
    <property type="match status" value="1"/>
</dbReference>
<protein>
    <submittedName>
        <fullName evidence="4">Enterobactin synthase component F</fullName>
        <ecNumber evidence="4">2.7.7.-</ecNumber>
    </submittedName>
</protein>
<evidence type="ECO:0000313" key="4">
    <source>
        <dbReference type="EMBL" id="SQI44240.1"/>
    </source>
</evidence>
<dbReference type="AlphaFoldDB" id="A0A2X4VG01"/>
<dbReference type="SUPFAM" id="SSF56801">
    <property type="entry name" value="Acetyl-CoA synthetase-like"/>
    <property type="match status" value="1"/>
</dbReference>
<dbReference type="InterPro" id="IPR045851">
    <property type="entry name" value="AMP-bd_C_sf"/>
</dbReference>
<reference evidence="4 5" key="1">
    <citation type="submission" date="2018-06" db="EMBL/GenBank/DDBJ databases">
        <authorList>
            <consortium name="Pathogen Informatics"/>
            <person name="Doyle S."/>
        </authorList>
    </citation>
    <scope>NUCLEOTIDE SEQUENCE [LARGE SCALE GENOMIC DNA]</scope>
    <source>
        <strain evidence="4 5">NCTC12961</strain>
    </source>
</reference>
<evidence type="ECO:0000256" key="1">
    <source>
        <dbReference type="ARBA" id="ARBA00001957"/>
    </source>
</evidence>
<evidence type="ECO:0000259" key="3">
    <source>
        <dbReference type="Pfam" id="PF00501"/>
    </source>
</evidence>
<dbReference type="Gene3D" id="3.30.300.30">
    <property type="match status" value="1"/>
</dbReference>
<evidence type="ECO:0000256" key="2">
    <source>
        <dbReference type="ARBA" id="ARBA00022450"/>
    </source>
</evidence>
<evidence type="ECO:0000313" key="5">
    <source>
        <dbReference type="Proteomes" id="UP000248897"/>
    </source>
</evidence>
<dbReference type="Proteomes" id="UP000248897">
    <property type="component" value="Chromosome 1"/>
</dbReference>
<dbReference type="GO" id="GO:0043041">
    <property type="term" value="P:amino acid activation for nonribosomal peptide biosynthetic process"/>
    <property type="evidence" value="ECO:0007669"/>
    <property type="project" value="TreeGrafter"/>
</dbReference>
<dbReference type="GO" id="GO:0016779">
    <property type="term" value="F:nucleotidyltransferase activity"/>
    <property type="evidence" value="ECO:0007669"/>
    <property type="project" value="UniProtKB-KW"/>
</dbReference>
<keyword evidence="4" id="KW-0548">Nucleotidyltransferase</keyword>